<dbReference type="Gene3D" id="1.10.840.10">
    <property type="entry name" value="Ras guanine-nucleotide exchange factors catalytic domain"/>
    <property type="match status" value="1"/>
</dbReference>
<dbReference type="InterPro" id="IPR017946">
    <property type="entry name" value="PLC-like_Pdiesterase_TIM-brl"/>
</dbReference>
<dbReference type="FunFam" id="2.60.40.150:FF:000183">
    <property type="entry name" value="Phosphoinositide phospholipase C"/>
    <property type="match status" value="1"/>
</dbReference>
<dbReference type="InterPro" id="IPR001895">
    <property type="entry name" value="RASGEF_cat_dom"/>
</dbReference>
<evidence type="ECO:0000256" key="2">
    <source>
        <dbReference type="PROSITE-ProRule" id="PRU00168"/>
    </source>
</evidence>
<dbReference type="InterPro" id="IPR001711">
    <property type="entry name" value="PLipase_C_Pinositol-sp_Y"/>
</dbReference>
<dbReference type="GO" id="GO:0004435">
    <property type="term" value="F:phosphatidylinositol-4,5-bisphosphate phospholipase C activity"/>
    <property type="evidence" value="ECO:0007669"/>
    <property type="project" value="UniProtKB-EC"/>
</dbReference>
<keyword evidence="3" id="KW-0378">Hydrolase</keyword>
<dbReference type="CDD" id="cd00275">
    <property type="entry name" value="C2_PLC_like"/>
    <property type="match status" value="1"/>
</dbReference>
<feature type="region of interest" description="Disordered" evidence="4">
    <location>
        <begin position="581"/>
        <end position="601"/>
    </location>
</feature>
<dbReference type="SMART" id="SM00148">
    <property type="entry name" value="PLCXc"/>
    <property type="match status" value="1"/>
</dbReference>
<dbReference type="EC" id="3.1.4.11" evidence="3"/>
<dbReference type="GO" id="GO:0007186">
    <property type="term" value="P:G protein-coupled receptor signaling pathway"/>
    <property type="evidence" value="ECO:0007669"/>
    <property type="project" value="TreeGrafter"/>
</dbReference>
<keyword evidence="2" id="KW-0344">Guanine-nucleotide releasing factor</keyword>
<dbReference type="PROSITE" id="PS50004">
    <property type="entry name" value="C2"/>
    <property type="match status" value="1"/>
</dbReference>
<dbReference type="GO" id="GO:0007265">
    <property type="term" value="P:Ras protein signal transduction"/>
    <property type="evidence" value="ECO:0007669"/>
    <property type="project" value="TreeGrafter"/>
</dbReference>
<feature type="region of interest" description="Disordered" evidence="4">
    <location>
        <begin position="1355"/>
        <end position="1385"/>
    </location>
</feature>
<dbReference type="InterPro" id="IPR035892">
    <property type="entry name" value="C2_domain_sf"/>
</dbReference>
<gene>
    <name evidence="9" type="primary">Plce1</name>
    <name evidence="9" type="ORF">Tcan_16550</name>
</gene>
<dbReference type="PROSITE" id="PS50007">
    <property type="entry name" value="PIPLC_X_DOMAIN"/>
    <property type="match status" value="1"/>
</dbReference>
<feature type="region of interest" description="Disordered" evidence="4">
    <location>
        <begin position="1798"/>
        <end position="1836"/>
    </location>
</feature>
<evidence type="ECO:0000256" key="4">
    <source>
        <dbReference type="SAM" id="MobiDB-lite"/>
    </source>
</evidence>
<dbReference type="SUPFAM" id="SSF49562">
    <property type="entry name" value="C2 domain (Calcium/lipid-binding domain, CaLB)"/>
    <property type="match status" value="1"/>
</dbReference>
<feature type="compositionally biased region" description="Low complexity" evidence="4">
    <location>
        <begin position="753"/>
        <end position="762"/>
    </location>
</feature>
<dbReference type="InterPro" id="IPR023578">
    <property type="entry name" value="Ras_GEF_dom_sf"/>
</dbReference>
<dbReference type="SMART" id="SM00149">
    <property type="entry name" value="PLCYc"/>
    <property type="match status" value="1"/>
</dbReference>
<evidence type="ECO:0000313" key="9">
    <source>
        <dbReference type="EMBL" id="KHN82685.1"/>
    </source>
</evidence>
<evidence type="ECO:0000259" key="5">
    <source>
        <dbReference type="PROSITE" id="PS50004"/>
    </source>
</evidence>
<feature type="compositionally biased region" description="Polar residues" evidence="4">
    <location>
        <begin position="1826"/>
        <end position="1836"/>
    </location>
</feature>
<feature type="non-terminal residue" evidence="9">
    <location>
        <position position="1"/>
    </location>
</feature>
<dbReference type="GO" id="GO:0051209">
    <property type="term" value="P:release of sequestered calcium ion into cytosol"/>
    <property type="evidence" value="ECO:0007669"/>
    <property type="project" value="TreeGrafter"/>
</dbReference>
<dbReference type="SUPFAM" id="SSF48366">
    <property type="entry name" value="Ras GEF"/>
    <property type="match status" value="1"/>
</dbReference>
<dbReference type="InterPro" id="IPR036964">
    <property type="entry name" value="RASGEF_cat_dom_sf"/>
</dbReference>
<dbReference type="GO" id="GO:0005085">
    <property type="term" value="F:guanyl-nucleotide exchange factor activity"/>
    <property type="evidence" value="ECO:0007669"/>
    <property type="project" value="UniProtKB-KW"/>
</dbReference>
<dbReference type="SUPFAM" id="SSF54236">
    <property type="entry name" value="Ubiquitin-like"/>
    <property type="match status" value="3"/>
</dbReference>
<dbReference type="Pfam" id="PF00788">
    <property type="entry name" value="RA"/>
    <property type="match status" value="2"/>
</dbReference>
<feature type="domain" description="PI-PLC Y-box" evidence="6">
    <location>
        <begin position="1315"/>
        <end position="1492"/>
    </location>
</feature>
<dbReference type="InterPro" id="IPR029071">
    <property type="entry name" value="Ubiquitin-like_domsf"/>
</dbReference>
<feature type="domain" description="Ras-associating" evidence="8">
    <location>
        <begin position="1679"/>
        <end position="1783"/>
    </location>
</feature>
<comment type="catalytic activity">
    <reaction evidence="3">
        <text>a 1,2-diacyl-sn-glycero-3-phospho-(1D-myo-inositol-4,5-bisphosphate) + H2O = 1D-myo-inositol 1,4,5-trisphosphate + a 1,2-diacyl-sn-glycerol + H(+)</text>
        <dbReference type="Rhea" id="RHEA:33179"/>
        <dbReference type="ChEBI" id="CHEBI:15377"/>
        <dbReference type="ChEBI" id="CHEBI:15378"/>
        <dbReference type="ChEBI" id="CHEBI:17815"/>
        <dbReference type="ChEBI" id="CHEBI:58456"/>
        <dbReference type="ChEBI" id="CHEBI:203600"/>
        <dbReference type="EC" id="3.1.4.11"/>
    </reaction>
</comment>
<protein>
    <recommendedName>
        <fullName evidence="3">Phosphoinositide phospholipase C</fullName>
        <ecNumber evidence="3">3.1.4.11</ecNumber>
    </recommendedName>
</protein>
<dbReference type="GO" id="GO:0048015">
    <property type="term" value="P:phosphatidylinositol-mediated signaling"/>
    <property type="evidence" value="ECO:0007669"/>
    <property type="project" value="TreeGrafter"/>
</dbReference>
<feature type="compositionally biased region" description="Polar residues" evidence="4">
    <location>
        <begin position="1250"/>
        <end position="1261"/>
    </location>
</feature>
<evidence type="ECO:0000313" key="10">
    <source>
        <dbReference type="Proteomes" id="UP000031036"/>
    </source>
</evidence>
<dbReference type="GO" id="GO:0016042">
    <property type="term" value="P:lipid catabolic process"/>
    <property type="evidence" value="ECO:0007669"/>
    <property type="project" value="UniProtKB-KW"/>
</dbReference>
<dbReference type="SMART" id="SM00147">
    <property type="entry name" value="RasGEF"/>
    <property type="match status" value="1"/>
</dbReference>
<dbReference type="Pfam" id="PF00168">
    <property type="entry name" value="C2"/>
    <property type="match status" value="1"/>
</dbReference>
<dbReference type="GO" id="GO:0046488">
    <property type="term" value="P:phosphatidylinositol metabolic process"/>
    <property type="evidence" value="ECO:0007669"/>
    <property type="project" value="TreeGrafter"/>
</dbReference>
<dbReference type="CDD" id="cd16203">
    <property type="entry name" value="EFh_PI-PLCepsilon"/>
    <property type="match status" value="1"/>
</dbReference>
<organism evidence="9 10">
    <name type="scientific">Toxocara canis</name>
    <name type="common">Canine roundworm</name>
    <dbReference type="NCBI Taxonomy" id="6265"/>
    <lineage>
        <taxon>Eukaryota</taxon>
        <taxon>Metazoa</taxon>
        <taxon>Ecdysozoa</taxon>
        <taxon>Nematoda</taxon>
        <taxon>Chromadorea</taxon>
        <taxon>Rhabditida</taxon>
        <taxon>Spirurina</taxon>
        <taxon>Ascaridomorpha</taxon>
        <taxon>Ascaridoidea</taxon>
        <taxon>Toxocaridae</taxon>
        <taxon>Toxocara</taxon>
    </lineage>
</organism>
<reference evidence="9 10" key="1">
    <citation type="submission" date="2014-11" db="EMBL/GenBank/DDBJ databases">
        <title>Genetic blueprint of the zoonotic pathogen Toxocara canis.</title>
        <authorList>
            <person name="Zhu X.-Q."/>
            <person name="Korhonen P.K."/>
            <person name="Cai H."/>
            <person name="Young N.D."/>
            <person name="Nejsum P."/>
            <person name="von Samson-Himmelstjerna G."/>
            <person name="Boag P.R."/>
            <person name="Tan P."/>
            <person name="Li Q."/>
            <person name="Min J."/>
            <person name="Yang Y."/>
            <person name="Wang X."/>
            <person name="Fang X."/>
            <person name="Hall R.S."/>
            <person name="Hofmann A."/>
            <person name="Sternberg P.W."/>
            <person name="Jex A.R."/>
            <person name="Gasser R.B."/>
        </authorList>
    </citation>
    <scope>NUCLEOTIDE SEQUENCE [LARGE SCALE GENOMIC DNA]</scope>
    <source>
        <strain evidence="9">PN_DK_2014</strain>
    </source>
</reference>
<dbReference type="PROSITE" id="PS50200">
    <property type="entry name" value="RA"/>
    <property type="match status" value="2"/>
</dbReference>
<dbReference type="Gene3D" id="2.60.40.150">
    <property type="entry name" value="C2 domain"/>
    <property type="match status" value="1"/>
</dbReference>
<dbReference type="PROSITE" id="PS50008">
    <property type="entry name" value="PIPLC_Y_DOMAIN"/>
    <property type="match status" value="1"/>
</dbReference>
<dbReference type="PANTHER" id="PTHR10336:SF6">
    <property type="entry name" value="1-PHOSPHATIDYLINOSITOL 4,5-BISPHOSPHATE PHOSPHODIESTERASE EPSILON-1"/>
    <property type="match status" value="1"/>
</dbReference>
<evidence type="ECO:0000259" key="8">
    <source>
        <dbReference type="PROSITE" id="PS50200"/>
    </source>
</evidence>
<sequence length="2080" mass="231006">LLCLSSAALCLLDGATKLVLKRQHSSTLQQWRVGGGVSRHQLLLEFRGAKWQLIASSYSSLKSISITLWEIMQNSAGTSVQKSLNLAKTQRNRSTADSTAVSSRSASTSSNTSAAHGFILNDEPITLFRLELERLQYILHFPEEVAFQLSATEYQLFYSIQPMDYVRYVSCDLTSVPVIDNPSPVRNLVKRLSEVSSWITHVIVSMPTHDDRKTALTSIIRMIDACWNIGNFNAAVEILMGLKSEKLRPFWLSLRHDEKQKYEQLCEMLLPSNQAAPSTPYLEAVQRALRMPHCRLIPFFGVFLRDLYAIVNDMPNVVVIGHEGDKQKLEFMNDANGEDHFSSRIGVGGLLNADKINLVAVVLDNLELFHRHNRNVLKYIEEQNNCSSLTVLSLYPRLGYEHPLPNIGHANEASKPVRLFMNDANGEDHFSSRIGVGGLLNADKINLVAVVLDNLELFHRHNRNVLKYIEEQNNASTNEAKEVKGYEPVQPIEGAAHGVTLIPLDTSRFDLDVIQRLHHGTTVIHYDPDSGRSVLCMLQLDASCGVISWHKVSYTGSKEGKDKDASVMVKSSAVNLPSIQASDSVRAAPSSSPSPRPVGAASTGLDEGFLRLSYVKSVETVDSYDLDIEAIYRRHSNEEMSVPVFCWTISFGCVLSDNEFLYFLAPQQIAHYWTIGLTNASLNQNVPSSSRQADTSSSTESSGARSRLKQMTIAVTRRMRGTSRDGSRSRSPQPASPLATAKVRAPSIKSHMSSQSGPSSPGYLLKPRGDAAMSETGDIDSLYTPRSRTPTTSSYGGRSVGGRSVKSWRSRGGETPNSGSTSSVGQASAVNGASGREFQEKPVSLVEFVELYRLFSIRMRKDLKDVFNECLATCNTNGHSTKRDREKHTPRMQSCLDSVASGATVDFLPNDVLTRNSVSPIYHISEKQQKIYNALAIASVNSAGLMDTSRSSFLTPAMLRQFIATHQMESVDENYAIKLIQEHEPDPICRSKQQMSFEGFARYLNDPTNFAFVPEEIQPDVDSLHYPLSYYYICSSHNTYLTGHQLKGESSAEMYRQVLLTGCRCVELDCWDGDDGLPQIFHGHTFTSKISFRQVVDVIKKSAFVTSNLPVILSIENHCSLQQQARMAQMFKNHFGDKLVTNFLFEADYSDNPKLPSPWQLQNKILIKNKKLICEPTAGLQHDKGLGRAGTQGDLHRDQSKMSYESSTVDEVDDDDLDEFLDEEEPEDDDPDDRTDTESPRVIKRGAKLQESNKQDSLNSENSDERKGTKGRPPASSGVVIDMKLDDDNVYPHVGTPGRQQIRKPAAGLMLAPELSDLVIYVQAVKFKGFPQPSHVPASETRVILGGSTRVRATSNLLSTSTPPRRQRSSAQLHQDGISKSSEDFHVSSTSSLRANSNASCYQVTSLNETAARKLCRKHALKCIAYSRDHVVRTYPGGMRIDSSNFNPIQYWAFGLQMVALNFQTPDIAMTINAAMFEQSGNCGYTLKPRVLWDDAHPLYRRFNPLSKDLASHSALILTLNIISGQHVCPNQHTASPFVEVEIFGVTVDCAKEKTKVVNRNSVNPIWNHTCAFRISFVELAFLRVAVCDNTNGRCVAQRVVPVRCLRPGYRHLPLRTNANLAIDQSMLFIHSRFEHEEHIHLHDEDSIWQCNVEQKLSYQTFKIDPAAQVKSLPMLKRQIFVLRITGLYADDTPTVVHVESASTVRNVMQMALTNAGKNADTVEEYALFEENAVGPVVTSLTEASECTEASSHRIMPPNEPIMDAVACWNGSTRRFVMRKKGSDPSSRAWITSIIKSGGGSSSAVSQSSSSANAAVSHEKRISDSGVHTKSQSSSTLLGRALDTEHSAETPDPTGYHPRTRLIGETFLVCVHNVSEDQPYVILRANINSTASDIIRQVFMKARCLDVDESEYVLIEELLEGDSKGTISSPSHHGVLHALKDVSWSRRRSNDLSSKGRVNVRVLASDENVWKAQSHWRGAGRFVLENRRDTVHSTLEKVRNFLQALESARASAVSSKGRVNVRVLASDENVWKAQSHWRGAGRFVLENRRDTVHSTLEKVRNFLQALESARASAGVQSSSS</sequence>
<evidence type="ECO:0000256" key="3">
    <source>
        <dbReference type="RuleBase" id="RU361133"/>
    </source>
</evidence>
<keyword evidence="3" id="KW-0443">Lipid metabolism</keyword>
<dbReference type="Gene3D" id="3.20.20.190">
    <property type="entry name" value="Phosphatidylinositol (PI) phosphodiesterase"/>
    <property type="match status" value="1"/>
</dbReference>
<dbReference type="InterPro" id="IPR000008">
    <property type="entry name" value="C2_dom"/>
</dbReference>
<feature type="region of interest" description="Disordered" evidence="4">
    <location>
        <begin position="685"/>
        <end position="836"/>
    </location>
</feature>
<feature type="compositionally biased region" description="Polar residues" evidence="4">
    <location>
        <begin position="815"/>
        <end position="831"/>
    </location>
</feature>
<feature type="domain" description="Ras-associating" evidence="8">
    <location>
        <begin position="1871"/>
        <end position="1989"/>
    </location>
</feature>
<feature type="region of interest" description="Disordered" evidence="4">
    <location>
        <begin position="1180"/>
        <end position="1279"/>
    </location>
</feature>
<dbReference type="FunFam" id="3.10.20.90:FF:000238">
    <property type="entry name" value="Phosphoinositide phospholipase C"/>
    <property type="match status" value="1"/>
</dbReference>
<dbReference type="STRING" id="6265.A0A0B2VNR9"/>
<dbReference type="Gene3D" id="1.10.238.10">
    <property type="entry name" value="EF-hand"/>
    <property type="match status" value="1"/>
</dbReference>
<evidence type="ECO:0000256" key="1">
    <source>
        <dbReference type="ARBA" id="ARBA00023224"/>
    </source>
</evidence>
<dbReference type="InterPro" id="IPR011992">
    <property type="entry name" value="EF-hand-dom_pair"/>
</dbReference>
<dbReference type="Pfam" id="PF00617">
    <property type="entry name" value="RasGEF"/>
    <property type="match status" value="1"/>
</dbReference>
<name>A0A0B2VNR9_TOXCA</name>
<dbReference type="OrthoDB" id="269822at2759"/>
<dbReference type="PROSITE" id="PS50009">
    <property type="entry name" value="RASGEF_CAT"/>
    <property type="match status" value="1"/>
</dbReference>
<keyword evidence="10" id="KW-1185">Reference proteome</keyword>
<dbReference type="FunFam" id="3.10.20.90:FF:000512">
    <property type="entry name" value="Phosphoinositide phospholipase C"/>
    <property type="match status" value="1"/>
</dbReference>
<dbReference type="SMART" id="SM00239">
    <property type="entry name" value="C2"/>
    <property type="match status" value="1"/>
</dbReference>
<evidence type="ECO:0000259" key="7">
    <source>
        <dbReference type="PROSITE" id="PS50009"/>
    </source>
</evidence>
<keyword evidence="3" id="KW-0442">Lipid degradation</keyword>
<feature type="domain" description="C2" evidence="5">
    <location>
        <begin position="1498"/>
        <end position="1623"/>
    </location>
</feature>
<dbReference type="PANTHER" id="PTHR10336">
    <property type="entry name" value="PHOSPHOINOSITIDE-SPECIFIC PHOSPHOLIPASE C FAMILY PROTEIN"/>
    <property type="match status" value="1"/>
</dbReference>
<dbReference type="Pfam" id="PF09279">
    <property type="entry name" value="EF-hand_like"/>
    <property type="match status" value="1"/>
</dbReference>
<evidence type="ECO:0000259" key="6">
    <source>
        <dbReference type="PROSITE" id="PS50008"/>
    </source>
</evidence>
<dbReference type="InterPro" id="IPR001192">
    <property type="entry name" value="PI-PLC_fam"/>
</dbReference>
<dbReference type="InterPro" id="IPR000159">
    <property type="entry name" value="RA_dom"/>
</dbReference>
<dbReference type="Proteomes" id="UP000031036">
    <property type="component" value="Unassembled WGS sequence"/>
</dbReference>
<proteinExistence type="predicted"/>
<feature type="compositionally biased region" description="Low complexity" evidence="4">
    <location>
        <begin position="783"/>
        <end position="807"/>
    </location>
</feature>
<feature type="compositionally biased region" description="Low complexity" evidence="4">
    <location>
        <begin position="688"/>
        <end position="705"/>
    </location>
</feature>
<dbReference type="SMART" id="SM00314">
    <property type="entry name" value="RA"/>
    <property type="match status" value="2"/>
</dbReference>
<dbReference type="Gene3D" id="3.10.20.90">
    <property type="entry name" value="Phosphatidylinositol 3-kinase Catalytic Subunit, Chain A, domain 1"/>
    <property type="match status" value="3"/>
</dbReference>
<dbReference type="SUPFAM" id="SSF47473">
    <property type="entry name" value="EF-hand"/>
    <property type="match status" value="1"/>
</dbReference>
<dbReference type="OMA" id="KKNYMAY"/>
<feature type="compositionally biased region" description="Acidic residues" evidence="4">
    <location>
        <begin position="1208"/>
        <end position="1233"/>
    </location>
</feature>
<dbReference type="Pfam" id="PF00388">
    <property type="entry name" value="PI-PLC-X"/>
    <property type="match status" value="1"/>
</dbReference>
<feature type="compositionally biased region" description="Low complexity" evidence="4">
    <location>
        <begin position="95"/>
        <end position="112"/>
    </location>
</feature>
<feature type="region of interest" description="Disordered" evidence="4">
    <location>
        <begin position="88"/>
        <end position="112"/>
    </location>
</feature>
<dbReference type="EMBL" id="JPKZ01001313">
    <property type="protein sequence ID" value="KHN82685.1"/>
    <property type="molecule type" value="Genomic_DNA"/>
</dbReference>
<dbReference type="InterPro" id="IPR015359">
    <property type="entry name" value="PLC_EF-hand-like"/>
</dbReference>
<dbReference type="InterPro" id="IPR000909">
    <property type="entry name" value="PLipase_C_PInositol-sp_X_dom"/>
</dbReference>
<dbReference type="PRINTS" id="PR00390">
    <property type="entry name" value="PHPHLIPASEC"/>
</dbReference>
<feature type="compositionally biased region" description="Low complexity" evidence="4">
    <location>
        <begin position="1802"/>
        <end position="1816"/>
    </location>
</feature>
<dbReference type="SUPFAM" id="SSF51695">
    <property type="entry name" value="PLC-like phosphodiesterases"/>
    <property type="match status" value="1"/>
</dbReference>
<accession>A0A0B2VNR9</accession>
<dbReference type="Pfam" id="PF00387">
    <property type="entry name" value="PI-PLC-Y"/>
    <property type="match status" value="1"/>
</dbReference>
<dbReference type="InterPro" id="IPR046974">
    <property type="entry name" value="PLC_epsilon1_EF"/>
</dbReference>
<keyword evidence="1" id="KW-0807">Transducer</keyword>
<feature type="domain" description="Ras-GEF" evidence="7">
    <location>
        <begin position="141"/>
        <end position="403"/>
    </location>
</feature>
<comment type="caution">
    <text evidence="9">The sequence shown here is derived from an EMBL/GenBank/DDBJ whole genome shotgun (WGS) entry which is preliminary data.</text>
</comment>